<evidence type="ECO:0008006" key="4">
    <source>
        <dbReference type="Google" id="ProtNLM"/>
    </source>
</evidence>
<feature type="signal peptide" evidence="1">
    <location>
        <begin position="1"/>
        <end position="22"/>
    </location>
</feature>
<accession>A0A5A7MVF4</accession>
<dbReference type="AlphaFoldDB" id="A0A5A7MVF4"/>
<dbReference type="Pfam" id="PF07027">
    <property type="entry name" value="DUF1318"/>
    <property type="match status" value="1"/>
</dbReference>
<protein>
    <recommendedName>
        <fullName evidence="4">DUF1318 domain-containing protein</fullName>
    </recommendedName>
</protein>
<evidence type="ECO:0000313" key="3">
    <source>
        <dbReference type="Proteomes" id="UP000325187"/>
    </source>
</evidence>
<dbReference type="PIRSF" id="PIRSF025560">
    <property type="entry name" value="UCP025560"/>
    <property type="match status" value="1"/>
</dbReference>
<reference evidence="2 3" key="1">
    <citation type="submission" date="2019-09" db="EMBL/GenBank/DDBJ databases">
        <title>NBRP : Genome information of microbial organism related human and environment.</title>
        <authorList>
            <person name="Hattori M."/>
            <person name="Oshima K."/>
            <person name="Inaba H."/>
            <person name="Suda W."/>
            <person name="Sakamoto M."/>
            <person name="Iino T."/>
            <person name="Kitahara M."/>
            <person name="Oshida Y."/>
            <person name="Iida T."/>
            <person name="Kudo T."/>
            <person name="Itoh T."/>
            <person name="Ohkuma M."/>
        </authorList>
    </citation>
    <scope>NUCLEOTIDE SEQUENCE [LARGE SCALE GENOMIC DNA]</scope>
    <source>
        <strain evidence="2 3">Mie-1</strain>
    </source>
</reference>
<name>A0A5A7MVF4_9PROT</name>
<feature type="chain" id="PRO_5023138777" description="DUF1318 domain-containing protein" evidence="1">
    <location>
        <begin position="23"/>
        <end position="110"/>
    </location>
</feature>
<dbReference type="RefSeq" id="WP_150001777.1">
    <property type="nucleotide sequence ID" value="NZ_BKCM01000002.1"/>
</dbReference>
<proteinExistence type="predicted"/>
<gene>
    <name evidence="2" type="ORF">JCM17845_06040</name>
</gene>
<comment type="caution">
    <text evidence="2">The sequence shown here is derived from an EMBL/GenBank/DDBJ whole genome shotgun (WGS) entry which is preliminary data.</text>
</comment>
<evidence type="ECO:0000256" key="1">
    <source>
        <dbReference type="SAM" id="SignalP"/>
    </source>
</evidence>
<keyword evidence="3" id="KW-1185">Reference proteome</keyword>
<keyword evidence="1" id="KW-0732">Signal</keyword>
<dbReference type="Proteomes" id="UP000325187">
    <property type="component" value="Unassembled WGS sequence"/>
</dbReference>
<sequence length="110" mass="11720">MTLLKKAILVLALVLMAPLAQAQQGLSQAKANGLLGERPDGLVEAVAAPDAALSALVRTVNEQRMAEYRKIAADTSAPLAAVQARAGRQIIQSLPKGQYFKDAAGRWRKK</sequence>
<dbReference type="InterPro" id="IPR008309">
    <property type="entry name" value="YdbL"/>
</dbReference>
<evidence type="ECO:0000313" key="2">
    <source>
        <dbReference type="EMBL" id="GEQ99980.1"/>
    </source>
</evidence>
<organism evidence="2 3">
    <name type="scientific">Iodidimonas gelatinilytica</name>
    <dbReference type="NCBI Taxonomy" id="1236966"/>
    <lineage>
        <taxon>Bacteria</taxon>
        <taxon>Pseudomonadati</taxon>
        <taxon>Pseudomonadota</taxon>
        <taxon>Alphaproteobacteria</taxon>
        <taxon>Iodidimonadales</taxon>
        <taxon>Iodidimonadaceae</taxon>
        <taxon>Iodidimonas</taxon>
    </lineage>
</organism>
<dbReference type="EMBL" id="BKCM01000002">
    <property type="protein sequence ID" value="GEQ99980.1"/>
    <property type="molecule type" value="Genomic_DNA"/>
</dbReference>